<evidence type="ECO:0000313" key="10">
    <source>
        <dbReference type="Proteomes" id="UP001372338"/>
    </source>
</evidence>
<dbReference type="AlphaFoldDB" id="A0AAN9FKE0"/>
<dbReference type="Proteomes" id="UP001372338">
    <property type="component" value="Unassembled WGS sequence"/>
</dbReference>
<feature type="compositionally biased region" description="Polar residues" evidence="6">
    <location>
        <begin position="441"/>
        <end position="453"/>
    </location>
</feature>
<dbReference type="PROSITE" id="PS51775">
    <property type="entry name" value="GTD_BINDING"/>
    <property type="match status" value="1"/>
</dbReference>
<keyword evidence="10" id="KW-1185">Reference proteome</keyword>
<evidence type="ECO:0000256" key="7">
    <source>
        <dbReference type="SAM" id="Phobius"/>
    </source>
</evidence>
<gene>
    <name evidence="9" type="ORF">RIF29_17378</name>
</gene>
<feature type="coiled-coil region" evidence="5">
    <location>
        <begin position="712"/>
        <end position="813"/>
    </location>
</feature>
<dbReference type="PANTHER" id="PTHR31448">
    <property type="entry name" value="MYOSIN-BINDING PROTEIN 2"/>
    <property type="match status" value="1"/>
</dbReference>
<feature type="region of interest" description="Disordered" evidence="6">
    <location>
        <begin position="410"/>
        <end position="467"/>
    </location>
</feature>
<evidence type="ECO:0000256" key="6">
    <source>
        <dbReference type="SAM" id="MobiDB-lite"/>
    </source>
</evidence>
<proteinExistence type="predicted"/>
<feature type="domain" description="GTD-binding" evidence="8">
    <location>
        <begin position="706"/>
        <end position="804"/>
    </location>
</feature>
<feature type="coiled-coil region" evidence="5">
    <location>
        <begin position="900"/>
        <end position="934"/>
    </location>
</feature>
<keyword evidence="3 7" id="KW-1133">Transmembrane helix</keyword>
<evidence type="ECO:0000256" key="3">
    <source>
        <dbReference type="ARBA" id="ARBA00022989"/>
    </source>
</evidence>
<keyword evidence="2 7" id="KW-0812">Transmembrane</keyword>
<accession>A0AAN9FKE0</accession>
<feature type="transmembrane region" description="Helical" evidence="7">
    <location>
        <begin position="20"/>
        <end position="44"/>
    </location>
</feature>
<evidence type="ECO:0000313" key="9">
    <source>
        <dbReference type="EMBL" id="KAK7276241.1"/>
    </source>
</evidence>
<protein>
    <recommendedName>
        <fullName evidence="8">GTD-binding domain-containing protein</fullName>
    </recommendedName>
</protein>
<dbReference type="Pfam" id="PF04576">
    <property type="entry name" value="Zein-binding"/>
    <property type="match status" value="1"/>
</dbReference>
<evidence type="ECO:0000256" key="4">
    <source>
        <dbReference type="ARBA" id="ARBA00023136"/>
    </source>
</evidence>
<dbReference type="EMBL" id="JAYWIO010000003">
    <property type="protein sequence ID" value="KAK7276241.1"/>
    <property type="molecule type" value="Genomic_DNA"/>
</dbReference>
<name>A0AAN9FKE0_CROPI</name>
<feature type="region of interest" description="Disordered" evidence="6">
    <location>
        <begin position="521"/>
        <end position="624"/>
    </location>
</feature>
<feature type="region of interest" description="Disordered" evidence="6">
    <location>
        <begin position="638"/>
        <end position="668"/>
    </location>
</feature>
<comment type="subcellular location">
    <subcellularLocation>
        <location evidence="1">Membrane</location>
        <topology evidence="1">Single-pass membrane protein</topology>
    </subcellularLocation>
</comment>
<evidence type="ECO:0000259" key="8">
    <source>
        <dbReference type="PROSITE" id="PS51775"/>
    </source>
</evidence>
<evidence type="ECO:0000256" key="1">
    <source>
        <dbReference type="ARBA" id="ARBA00004167"/>
    </source>
</evidence>
<dbReference type="InterPro" id="IPR007656">
    <property type="entry name" value="GTD-bd"/>
</dbReference>
<evidence type="ECO:0000256" key="5">
    <source>
        <dbReference type="SAM" id="Coils"/>
    </source>
</evidence>
<feature type="compositionally biased region" description="Polar residues" evidence="6">
    <location>
        <begin position="410"/>
        <end position="431"/>
    </location>
</feature>
<feature type="compositionally biased region" description="Polar residues" evidence="6">
    <location>
        <begin position="556"/>
        <end position="568"/>
    </location>
</feature>
<feature type="compositionally biased region" description="Acidic residues" evidence="6">
    <location>
        <begin position="569"/>
        <end position="579"/>
    </location>
</feature>
<feature type="compositionally biased region" description="Acidic residues" evidence="6">
    <location>
        <begin position="454"/>
        <end position="467"/>
    </location>
</feature>
<dbReference type="PANTHER" id="PTHR31448:SF34">
    <property type="entry name" value="MYOSIN-BINDING PROTEIN 3"/>
    <property type="match status" value="1"/>
</dbReference>
<organism evidence="9 10">
    <name type="scientific">Crotalaria pallida</name>
    <name type="common">Smooth rattlebox</name>
    <name type="synonym">Crotalaria striata</name>
    <dbReference type="NCBI Taxonomy" id="3830"/>
    <lineage>
        <taxon>Eukaryota</taxon>
        <taxon>Viridiplantae</taxon>
        <taxon>Streptophyta</taxon>
        <taxon>Embryophyta</taxon>
        <taxon>Tracheophyta</taxon>
        <taxon>Spermatophyta</taxon>
        <taxon>Magnoliopsida</taxon>
        <taxon>eudicotyledons</taxon>
        <taxon>Gunneridae</taxon>
        <taxon>Pentapetalae</taxon>
        <taxon>rosids</taxon>
        <taxon>fabids</taxon>
        <taxon>Fabales</taxon>
        <taxon>Fabaceae</taxon>
        <taxon>Papilionoideae</taxon>
        <taxon>50 kb inversion clade</taxon>
        <taxon>genistoids sensu lato</taxon>
        <taxon>core genistoids</taxon>
        <taxon>Crotalarieae</taxon>
        <taxon>Crotalaria</taxon>
    </lineage>
</organism>
<keyword evidence="4 7" id="KW-0472">Membrane</keyword>
<comment type="caution">
    <text evidence="9">The sequence shown here is derived from an EMBL/GenBank/DDBJ whole genome shotgun (WGS) entry which is preliminary data.</text>
</comment>
<dbReference type="InterPro" id="IPR039306">
    <property type="entry name" value="MYOB"/>
</dbReference>
<keyword evidence="5" id="KW-0175">Coiled coil</keyword>
<evidence type="ECO:0000256" key="2">
    <source>
        <dbReference type="ARBA" id="ARBA00022692"/>
    </source>
</evidence>
<sequence length="1094" mass="123948">MPANKFATMLHRNTNKMVVILVYAFLEWILIFLLLLNSLFSYLITKFAKCVGLKPPCLLCSRVDHVLQPGKSTNLHKDLVCETHAAEISKLGYCSNHQRLAETQSMCVDCLASRPNHHENSFGMRHRIAFISWVSHEKNENGECESEDIKRCSCCNESMSSELYPPYLLMKPSWGDENFTSKGSLIVESIDDEKEGDRVLEFDRKKGEDHDHEGLAEEHHILSDIESFILREVAEDRSSSFSNLQFDGKEAEKEEKEDDLIITELDPRGADNFIHQFSDSFTKQASLLEDRSLEIINMQFEDYVACDTHRLIPVELIDSISYLNFESSCKLDEDLGKREKRIQTFASESPIEAQLALLEGASLLEMDNNEKKISMTELETLETSMTSLANFIVLDFEELRQGSIVEVHPQSITTEEAPTSPNDDNNVCTASEETENKQVDLPQSQEPFCSNECTQEDESSSSSDDDAEVQNAFDEFIAQNNLIKSGVLSNGHNNVDIVLEELDNASRVDLSQSEEPVCLCECTDEEESSTSDDNDDDDDDDDTEVQNAFDEFIAHNNLNKPQNLSNGDDNIETALEEPDYTPPANLPPEKDLASSCQCIAEDQSSTSEDETEVPSAFGSDKAVSNSNEYAEMIEKTISAEEKSHRSSKCSESYEAEEDKFPETPSSVDGLHYLHKKSMLFEKRESGGEDSLDGSVASEVECGDPVLTIDRLKTALKVERRALSATYQELEEERSASAVATNQTMAMITRLQEEKAAMQMEALQYQRMMEEQAEYDQEALQLLNELMLKREKEKQELEKELEEYRQKVMDYEAKERLRLLKRMKDGSVRSRDSCSCSCSNVDHTDDQELSIDLNHEARDEDNCLFNHDENSHNNATVDTVSNLEDMALDCVNHISVLDSSLAEFEEERASILDQLKALEEKIISLEENEEFLDDVNRIEHSSTYEQKYLNEKCNFSSPEDNNFSNGHSDDKHSKGRAIGSLAKRLLPYLDAADNETQEEEAYAFDTQLEPETGDMQNSAPIVEMDGMKVSIEEEVDRVYERLQALETDREFLKHCVGSMQNGDKGVDLLQEILQHLRDLKTVEHRLKSLGNDPLE</sequence>
<feature type="compositionally biased region" description="Acidic residues" evidence="6">
    <location>
        <begin position="522"/>
        <end position="544"/>
    </location>
</feature>
<dbReference type="GO" id="GO:0016020">
    <property type="term" value="C:membrane"/>
    <property type="evidence" value="ECO:0007669"/>
    <property type="project" value="UniProtKB-SubCell"/>
</dbReference>
<reference evidence="9 10" key="1">
    <citation type="submission" date="2024-01" db="EMBL/GenBank/DDBJ databases">
        <title>The genomes of 5 underutilized Papilionoideae crops provide insights into root nodulation and disease resistanc.</title>
        <authorList>
            <person name="Yuan L."/>
        </authorList>
    </citation>
    <scope>NUCLEOTIDE SEQUENCE [LARGE SCALE GENOMIC DNA]</scope>
    <source>
        <strain evidence="9">ZHUSHIDOU_FW_LH</strain>
        <tissue evidence="9">Leaf</tissue>
    </source>
</reference>
<dbReference type="GO" id="GO:0080115">
    <property type="term" value="F:myosin XI tail binding"/>
    <property type="evidence" value="ECO:0007669"/>
    <property type="project" value="UniProtKB-ARBA"/>
</dbReference>